<evidence type="ECO:0000256" key="1">
    <source>
        <dbReference type="ARBA" id="ARBA00004141"/>
    </source>
</evidence>
<dbReference type="AlphaFoldDB" id="A0A2J8A579"/>
<feature type="region of interest" description="Disordered" evidence="7">
    <location>
        <begin position="169"/>
        <end position="194"/>
    </location>
</feature>
<comment type="subcellular location">
    <subcellularLocation>
        <location evidence="1">Membrane</location>
        <topology evidence="1">Multi-pass membrane protein</topology>
    </subcellularLocation>
</comment>
<evidence type="ECO:0000256" key="7">
    <source>
        <dbReference type="SAM" id="MobiDB-lite"/>
    </source>
</evidence>
<keyword evidence="2" id="KW-0813">Transport</keyword>
<evidence type="ECO:0000256" key="4">
    <source>
        <dbReference type="ARBA" id="ARBA00022989"/>
    </source>
</evidence>
<feature type="transmembrane region" description="Helical" evidence="8">
    <location>
        <begin position="21"/>
        <end position="41"/>
    </location>
</feature>
<keyword evidence="6" id="KW-1015">Disulfide bond</keyword>
<feature type="transmembrane region" description="Helical" evidence="8">
    <location>
        <begin position="298"/>
        <end position="317"/>
    </location>
</feature>
<evidence type="ECO:0000256" key="3">
    <source>
        <dbReference type="ARBA" id="ARBA00022692"/>
    </source>
</evidence>
<dbReference type="Proteomes" id="UP000236333">
    <property type="component" value="Unassembled WGS sequence"/>
</dbReference>
<dbReference type="EMBL" id="PGGS01000168">
    <property type="protein sequence ID" value="PNH07653.1"/>
    <property type="molecule type" value="Genomic_DNA"/>
</dbReference>
<dbReference type="InterPro" id="IPR004156">
    <property type="entry name" value="OATP"/>
</dbReference>
<keyword evidence="3 8" id="KW-0812">Transmembrane</keyword>
<dbReference type="SUPFAM" id="SSF103473">
    <property type="entry name" value="MFS general substrate transporter"/>
    <property type="match status" value="1"/>
</dbReference>
<evidence type="ECO:0000256" key="5">
    <source>
        <dbReference type="ARBA" id="ARBA00023136"/>
    </source>
</evidence>
<keyword evidence="10" id="KW-1185">Reference proteome</keyword>
<dbReference type="InterPro" id="IPR036259">
    <property type="entry name" value="MFS_trans_sf"/>
</dbReference>
<evidence type="ECO:0000256" key="8">
    <source>
        <dbReference type="SAM" id="Phobius"/>
    </source>
</evidence>
<comment type="caution">
    <text evidence="9">The sequence shown here is derived from an EMBL/GenBank/DDBJ whole genome shotgun (WGS) entry which is preliminary data.</text>
</comment>
<feature type="transmembrane region" description="Helical" evidence="8">
    <location>
        <begin position="396"/>
        <end position="415"/>
    </location>
</feature>
<feature type="transmembrane region" description="Helical" evidence="8">
    <location>
        <begin position="73"/>
        <end position="92"/>
    </location>
</feature>
<accession>A0A2J8A579</accession>
<evidence type="ECO:0000313" key="10">
    <source>
        <dbReference type="Proteomes" id="UP000236333"/>
    </source>
</evidence>
<reference evidence="9 10" key="1">
    <citation type="journal article" date="2017" name="Mol. Biol. Evol.">
        <title>The 4-celled Tetrabaena socialis nuclear genome reveals the essential components for genetic control of cell number at the origin of multicellularity in the volvocine lineage.</title>
        <authorList>
            <person name="Featherston J."/>
            <person name="Arakaki Y."/>
            <person name="Hanschen E.R."/>
            <person name="Ferris P.J."/>
            <person name="Michod R.E."/>
            <person name="Olson B.J.S.C."/>
            <person name="Nozaki H."/>
            <person name="Durand P.M."/>
        </authorList>
    </citation>
    <scope>NUCLEOTIDE SEQUENCE [LARGE SCALE GENOMIC DNA]</scope>
    <source>
        <strain evidence="9 10">NIES-571</strain>
    </source>
</reference>
<feature type="compositionally biased region" description="Gly residues" evidence="7">
    <location>
        <begin position="452"/>
        <end position="471"/>
    </location>
</feature>
<dbReference type="GO" id="GO:0055085">
    <property type="term" value="P:transmembrane transport"/>
    <property type="evidence" value="ECO:0007669"/>
    <property type="project" value="InterPro"/>
</dbReference>
<evidence type="ECO:0000256" key="6">
    <source>
        <dbReference type="ARBA" id="ARBA00023157"/>
    </source>
</evidence>
<keyword evidence="4 8" id="KW-1133">Transmembrane helix</keyword>
<feature type="transmembrane region" description="Helical" evidence="8">
    <location>
        <begin position="266"/>
        <end position="286"/>
    </location>
</feature>
<dbReference type="OrthoDB" id="548622at2759"/>
<feature type="transmembrane region" description="Helical" evidence="8">
    <location>
        <begin position="324"/>
        <end position="346"/>
    </location>
</feature>
<dbReference type="GO" id="GO:0016020">
    <property type="term" value="C:membrane"/>
    <property type="evidence" value="ECO:0007669"/>
    <property type="project" value="UniProtKB-SubCell"/>
</dbReference>
<feature type="compositionally biased region" description="Low complexity" evidence="7">
    <location>
        <begin position="172"/>
        <end position="181"/>
    </location>
</feature>
<feature type="region of interest" description="Disordered" evidence="7">
    <location>
        <begin position="424"/>
        <end position="478"/>
    </location>
</feature>
<sequence length="478" mass="48870">MAAAERLYGRQAAPPPRPGSWLLRGGGVVSASLIFAQAAGWFNGFRLVGVGMVCWAAGSVLTGAAASFGMLAVARTVVGCGEAPLLTITFTFLDDVAPPARKTLWFGVLGLFPVLGSAAGYVLADPLTAALGWRGTFYLQLQLQQQQHAAGPDATSYGSMPYPPAEGGGAYGDAPYDAPEGGPHGGGGGAAAPSAVQQQQRRRHAAGALAGLRRTGRDVAQLFRYPACCLNNFGYAPVQWIIGMVSFWGPKAIKEMFSLQGSGPELVIGAIVVVTGIVGTLAGGWALDVWGSSLRNGFSLQAASVAAALLFLQLAFLGATSYPAFCVLLSLGLLSIFFSQASSYALSMWTVPPPYRPLSQAAIILLQHLLGDVPSPPVAGAIHDATHSWRRSLAAASSYLAVAVVLFTAGALLAASGRARDFREEGDAAPSAEGGGLAGDAERWRQQDSSGGVSGAQGAEGGRVAPGGGARGASDAVV</sequence>
<dbReference type="PANTHER" id="PTHR23505">
    <property type="entry name" value="SPINSTER"/>
    <property type="match status" value="1"/>
</dbReference>
<feature type="transmembrane region" description="Helical" evidence="8">
    <location>
        <begin position="47"/>
        <end position="66"/>
    </location>
</feature>
<evidence type="ECO:0000313" key="9">
    <source>
        <dbReference type="EMBL" id="PNH07653.1"/>
    </source>
</evidence>
<evidence type="ECO:0000256" key="2">
    <source>
        <dbReference type="ARBA" id="ARBA00022448"/>
    </source>
</evidence>
<dbReference type="InterPro" id="IPR044770">
    <property type="entry name" value="MFS_spinster-like"/>
</dbReference>
<dbReference type="Gene3D" id="1.20.1250.20">
    <property type="entry name" value="MFS general substrate transporter like domains"/>
    <property type="match status" value="2"/>
</dbReference>
<proteinExistence type="predicted"/>
<keyword evidence="5 8" id="KW-0472">Membrane</keyword>
<name>A0A2J8A579_9CHLO</name>
<dbReference type="Pfam" id="PF03137">
    <property type="entry name" value="OATP"/>
    <property type="match status" value="1"/>
</dbReference>
<feature type="transmembrane region" description="Helical" evidence="8">
    <location>
        <begin position="104"/>
        <end position="124"/>
    </location>
</feature>
<protein>
    <submittedName>
        <fullName evidence="9">Putative sphingolipid transporter spinster 1</fullName>
    </submittedName>
</protein>
<organism evidence="9 10">
    <name type="scientific">Tetrabaena socialis</name>
    <dbReference type="NCBI Taxonomy" id="47790"/>
    <lineage>
        <taxon>Eukaryota</taxon>
        <taxon>Viridiplantae</taxon>
        <taxon>Chlorophyta</taxon>
        <taxon>core chlorophytes</taxon>
        <taxon>Chlorophyceae</taxon>
        <taxon>CS clade</taxon>
        <taxon>Chlamydomonadales</taxon>
        <taxon>Tetrabaenaceae</taxon>
        <taxon>Tetrabaena</taxon>
    </lineage>
</organism>
<dbReference type="PANTHER" id="PTHR23505:SF52">
    <property type="entry name" value="MAJOR FACILITATOR SUPERFAMILY PROTEIN"/>
    <property type="match status" value="1"/>
</dbReference>
<gene>
    <name evidence="9" type="ORF">TSOC_005841</name>
</gene>